<dbReference type="Gene3D" id="1.10.238.10">
    <property type="entry name" value="EF-hand"/>
    <property type="match status" value="1"/>
</dbReference>
<dbReference type="Gene3D" id="2.60.40.630">
    <property type="entry name" value="STAT transcription factor, DNA-binding domain"/>
    <property type="match status" value="1"/>
</dbReference>
<dbReference type="GO" id="GO:0005634">
    <property type="term" value="C:nucleus"/>
    <property type="evidence" value="ECO:0007669"/>
    <property type="project" value="UniProtKB-SubCell"/>
</dbReference>
<dbReference type="FunFam" id="3.30.505.10:FF:000109">
    <property type="entry name" value="CRE-STA-2 protein"/>
    <property type="match status" value="1"/>
</dbReference>
<evidence type="ECO:0000256" key="8">
    <source>
        <dbReference type="PROSITE-ProRule" id="PRU00191"/>
    </source>
</evidence>
<dbReference type="GO" id="GO:0003700">
    <property type="term" value="F:DNA-binding transcription factor activity"/>
    <property type="evidence" value="ECO:0007669"/>
    <property type="project" value="InterPro"/>
</dbReference>
<dbReference type="Pfam" id="PF24629">
    <property type="entry name" value="STATB_N"/>
    <property type="match status" value="1"/>
</dbReference>
<accession>A0A8R1DPM3</accession>
<keyword evidence="11" id="KW-1185">Reference proteome</keyword>
<dbReference type="GO" id="GO:0003677">
    <property type="term" value="F:DNA binding"/>
    <property type="evidence" value="ECO:0007669"/>
    <property type="project" value="UniProtKB-KW"/>
</dbReference>
<evidence type="ECO:0000256" key="7">
    <source>
        <dbReference type="ARBA" id="ARBA00023242"/>
    </source>
</evidence>
<dbReference type="InterPro" id="IPR057515">
    <property type="entry name" value="STATB_N"/>
</dbReference>
<protein>
    <submittedName>
        <fullName evidence="10">SH2 domain-containing protein</fullName>
    </submittedName>
</protein>
<dbReference type="InterPro" id="IPR001217">
    <property type="entry name" value="STAT"/>
</dbReference>
<comment type="subcellular location">
    <subcellularLocation>
        <location evidence="1">Nucleus</location>
    </subcellularLocation>
</comment>
<dbReference type="InterPro" id="IPR000980">
    <property type="entry name" value="SH2"/>
</dbReference>
<dbReference type="InterPro" id="IPR036860">
    <property type="entry name" value="SH2_dom_sf"/>
</dbReference>
<dbReference type="InterPro" id="IPR012345">
    <property type="entry name" value="STAT_TF_DNA-bd_N"/>
</dbReference>
<evidence type="ECO:0000313" key="11">
    <source>
        <dbReference type="Proteomes" id="UP000005237"/>
    </source>
</evidence>
<reference evidence="11" key="1">
    <citation type="submission" date="2010-08" db="EMBL/GenBank/DDBJ databases">
        <authorList>
            <consortium name="Caenorhabditis japonica Sequencing Consortium"/>
            <person name="Wilson R.K."/>
        </authorList>
    </citation>
    <scope>NUCLEOTIDE SEQUENCE [LARGE SCALE GENOMIC DNA]</scope>
    <source>
        <strain evidence="11">DF5081</strain>
    </source>
</reference>
<evidence type="ECO:0000256" key="4">
    <source>
        <dbReference type="ARBA" id="ARBA00023125"/>
    </source>
</evidence>
<keyword evidence="7" id="KW-0539">Nucleus</keyword>
<evidence type="ECO:0000256" key="1">
    <source>
        <dbReference type="ARBA" id="ARBA00004123"/>
    </source>
</evidence>
<evidence type="ECO:0000256" key="2">
    <source>
        <dbReference type="ARBA" id="ARBA00022999"/>
    </source>
</evidence>
<dbReference type="SUPFAM" id="SSF55550">
    <property type="entry name" value="SH2 domain"/>
    <property type="match status" value="1"/>
</dbReference>
<dbReference type="PROSITE" id="PS50001">
    <property type="entry name" value="SH2"/>
    <property type="match status" value="1"/>
</dbReference>
<dbReference type="GO" id="GO:0098733">
    <property type="term" value="C:hemidesmosome associated protein complex"/>
    <property type="evidence" value="ECO:0007669"/>
    <property type="project" value="EnsemblMetazoa"/>
</dbReference>
<dbReference type="GO" id="GO:0030139">
    <property type="term" value="C:endocytic vesicle"/>
    <property type="evidence" value="ECO:0007669"/>
    <property type="project" value="EnsemblMetazoa"/>
</dbReference>
<keyword evidence="3" id="KW-0805">Transcription regulation</keyword>
<proteinExistence type="predicted"/>
<dbReference type="AlphaFoldDB" id="A0A8R1DPM3"/>
<sequence>MSSSVISDQMDVESSSAFSPAEPVVDGAFVSKHNLSAEAYQGFKECADTLLSGKVPQNEQLQFLQRTLQICENVILNFEDEKQHLMSDVLLVWAMKQQKLSIATLHTQQLHYKELDLINLQFEYFGELLQQTLSGLDYLKQYYPNVGFEEIHVKVRNLAHYFLYYSIIVSRQPPSVIVKCGEAENHRRSRFWFNTEIRILGGSAFGIDTNNENSNVNCYLITDETAKQLLNNAYLDIFESEEFCIEPSTAAFQKKDARGIKAKFDDMKVAKKVQLRRDSVATKRYCLCYNIQLQTNCGIELVGKKGAAPKQNFPNVNWYNRELPEAEPPEFELVSLPFAVLVGPKADVEAKLFLERSFADLVRHPLSDIPTHVSCAEMADALEMKFQAIIETPQKNTDGPSVVQPRKFAMQTKQHLVMRMKPNQQGFLPLDNFMKLPVAEEFQQKKSTAAAATDGDWKLVPFYDWFFKLAEIVNKYLYSMWYDGLIFGFCSKEDAENILRCIPRSVLLVRFSDIEYAKIKISVKSRTGEIRHHWYEHADLNSRSLTSELLTNHKFADVDLIYPDIDLEVALGGRDKPRVRLPRNLAPDEIYFDNQGAAT</sequence>
<dbReference type="CDD" id="cd09919">
    <property type="entry name" value="SH2_STAT_family"/>
    <property type="match status" value="1"/>
</dbReference>
<dbReference type="GO" id="GO:0030056">
    <property type="term" value="C:hemidesmosome"/>
    <property type="evidence" value="ECO:0007669"/>
    <property type="project" value="EnsemblMetazoa"/>
</dbReference>
<evidence type="ECO:0000313" key="10">
    <source>
        <dbReference type="EnsemblMetazoa" id="CJA08714c.1"/>
    </source>
</evidence>
<organism evidence="10 11">
    <name type="scientific">Caenorhabditis japonica</name>
    <dbReference type="NCBI Taxonomy" id="281687"/>
    <lineage>
        <taxon>Eukaryota</taxon>
        <taxon>Metazoa</taxon>
        <taxon>Ecdysozoa</taxon>
        <taxon>Nematoda</taxon>
        <taxon>Chromadorea</taxon>
        <taxon>Rhabditida</taxon>
        <taxon>Rhabditina</taxon>
        <taxon>Rhabditomorpha</taxon>
        <taxon>Rhabditoidea</taxon>
        <taxon>Rhabditidae</taxon>
        <taxon>Peloderinae</taxon>
        <taxon>Caenorhabditis</taxon>
    </lineage>
</organism>
<dbReference type="GO" id="GO:0002804">
    <property type="term" value="P:positive regulation of antifungal peptide production"/>
    <property type="evidence" value="ECO:0007669"/>
    <property type="project" value="EnsemblMetazoa"/>
</dbReference>
<dbReference type="GO" id="GO:0007165">
    <property type="term" value="P:signal transduction"/>
    <property type="evidence" value="ECO:0007669"/>
    <property type="project" value="InterPro"/>
</dbReference>
<keyword evidence="4" id="KW-0238">DNA-binding</keyword>
<evidence type="ECO:0000259" key="9">
    <source>
        <dbReference type="PROSITE" id="PS50001"/>
    </source>
</evidence>
<keyword evidence="5" id="KW-0010">Activator</keyword>
<reference evidence="10" key="2">
    <citation type="submission" date="2022-06" db="UniProtKB">
        <authorList>
            <consortium name="EnsemblMetazoa"/>
        </authorList>
    </citation>
    <scope>IDENTIFICATION</scope>
    <source>
        <strain evidence="10">DF5081</strain>
    </source>
</reference>
<dbReference type="GO" id="GO:0045177">
    <property type="term" value="C:apical part of cell"/>
    <property type="evidence" value="ECO:0007669"/>
    <property type="project" value="EnsemblMetazoa"/>
</dbReference>
<dbReference type="FunFam" id="2.60.40.630:FF:000006">
    <property type="entry name" value="Signal transducer and activator of transcription b"/>
    <property type="match status" value="1"/>
</dbReference>
<evidence type="ECO:0000256" key="6">
    <source>
        <dbReference type="ARBA" id="ARBA00023163"/>
    </source>
</evidence>
<dbReference type="GO" id="GO:0009611">
    <property type="term" value="P:response to wounding"/>
    <property type="evidence" value="ECO:0007669"/>
    <property type="project" value="EnsemblMetazoa"/>
</dbReference>
<evidence type="ECO:0000256" key="3">
    <source>
        <dbReference type="ARBA" id="ARBA00023015"/>
    </source>
</evidence>
<dbReference type="GO" id="GO:0050832">
    <property type="term" value="P:defense response to fungus"/>
    <property type="evidence" value="ECO:0007669"/>
    <property type="project" value="EnsemblMetazoa"/>
</dbReference>
<keyword evidence="6" id="KW-0804">Transcription</keyword>
<dbReference type="EnsemblMetazoa" id="CJA08714c.1">
    <property type="protein sequence ID" value="CJA08714c.1"/>
    <property type="gene ID" value="WBGene00127917"/>
</dbReference>
<dbReference type="PANTHER" id="PTHR11801">
    <property type="entry name" value="SIGNAL TRANSDUCER AND ACTIVATOR OF TRANSCRIPTION"/>
    <property type="match status" value="1"/>
</dbReference>
<name>A0A8R1DPM3_CAEJA</name>
<keyword evidence="2 8" id="KW-0727">SH2 domain</keyword>
<dbReference type="Gene3D" id="3.30.505.10">
    <property type="entry name" value="SH2 domain"/>
    <property type="match status" value="1"/>
</dbReference>
<dbReference type="Proteomes" id="UP000005237">
    <property type="component" value="Unassembled WGS sequence"/>
</dbReference>
<feature type="domain" description="SH2" evidence="9">
    <location>
        <begin position="481"/>
        <end position="558"/>
    </location>
</feature>
<evidence type="ECO:0000256" key="5">
    <source>
        <dbReference type="ARBA" id="ARBA00023159"/>
    </source>
</evidence>